<dbReference type="SMART" id="SM00693">
    <property type="entry name" value="DysFN"/>
    <property type="match status" value="1"/>
</dbReference>
<feature type="domain" description="Peroxin/Ferlin" evidence="7">
    <location>
        <begin position="354"/>
        <end position="439"/>
    </location>
</feature>
<keyword evidence="10" id="KW-1185">Reference proteome</keyword>
<evidence type="ECO:0000256" key="6">
    <source>
        <dbReference type="SAM" id="Phobius"/>
    </source>
</evidence>
<feature type="region of interest" description="Disordered" evidence="5">
    <location>
        <begin position="131"/>
        <end position="153"/>
    </location>
</feature>
<evidence type="ECO:0000256" key="4">
    <source>
        <dbReference type="ARBA" id="ARBA00023136"/>
    </source>
</evidence>
<dbReference type="InterPro" id="IPR052646">
    <property type="entry name" value="Peroxisomal_PEX28-32"/>
</dbReference>
<accession>A0AAD5K4V5</accession>
<dbReference type="GO" id="GO:0007031">
    <property type="term" value="P:peroxisome organization"/>
    <property type="evidence" value="ECO:0007669"/>
    <property type="project" value="UniProtKB-ARBA"/>
</dbReference>
<evidence type="ECO:0000256" key="2">
    <source>
        <dbReference type="ARBA" id="ARBA00022692"/>
    </source>
</evidence>
<feature type="compositionally biased region" description="Acidic residues" evidence="5">
    <location>
        <begin position="138"/>
        <end position="148"/>
    </location>
</feature>
<proteinExistence type="predicted"/>
<comment type="subcellular location">
    <subcellularLocation>
        <location evidence="1">Endomembrane system</location>
        <topology evidence="1">Multi-pass membrane protein</topology>
    </subcellularLocation>
</comment>
<evidence type="ECO:0000259" key="8">
    <source>
        <dbReference type="SMART" id="SM00694"/>
    </source>
</evidence>
<feature type="region of interest" description="Disordered" evidence="5">
    <location>
        <begin position="489"/>
        <end position="517"/>
    </location>
</feature>
<evidence type="ECO:0000259" key="7">
    <source>
        <dbReference type="SMART" id="SM00693"/>
    </source>
</evidence>
<feature type="compositionally biased region" description="Low complexity" evidence="5">
    <location>
        <begin position="498"/>
        <end position="508"/>
    </location>
</feature>
<dbReference type="PANTHER" id="PTHR31679">
    <property type="entry name" value="PEROXISOMAL MEMBRANE PROTEIN PEX30-RELATED"/>
    <property type="match status" value="1"/>
</dbReference>
<name>A0AAD5K4V5_9FUNG</name>
<keyword evidence="2 6" id="KW-0812">Transmembrane</keyword>
<dbReference type="InterPro" id="IPR006614">
    <property type="entry name" value="Peroxin/Ferlin"/>
</dbReference>
<dbReference type="GO" id="GO:0005778">
    <property type="term" value="C:peroxisomal membrane"/>
    <property type="evidence" value="ECO:0007669"/>
    <property type="project" value="TreeGrafter"/>
</dbReference>
<dbReference type="Proteomes" id="UP001209540">
    <property type="component" value="Unassembled WGS sequence"/>
</dbReference>
<evidence type="ECO:0000256" key="3">
    <source>
        <dbReference type="ARBA" id="ARBA00022989"/>
    </source>
</evidence>
<feature type="transmembrane region" description="Helical" evidence="6">
    <location>
        <begin position="273"/>
        <end position="295"/>
    </location>
</feature>
<evidence type="ECO:0000313" key="10">
    <source>
        <dbReference type="Proteomes" id="UP001209540"/>
    </source>
</evidence>
<protein>
    <submittedName>
        <fullName evidence="9">Peroxin/Dysferlin domain-containing protein</fullName>
    </submittedName>
</protein>
<feature type="domain" description="Peroxin/Ferlin" evidence="8">
    <location>
        <begin position="452"/>
        <end position="485"/>
    </location>
</feature>
<reference evidence="9" key="1">
    <citation type="journal article" date="2022" name="IScience">
        <title>Evolution of zygomycete secretomes and the origins of terrestrial fungal ecologies.</title>
        <authorList>
            <person name="Chang Y."/>
            <person name="Wang Y."/>
            <person name="Mondo S."/>
            <person name="Ahrendt S."/>
            <person name="Andreopoulos W."/>
            <person name="Barry K."/>
            <person name="Beard J."/>
            <person name="Benny G.L."/>
            <person name="Blankenship S."/>
            <person name="Bonito G."/>
            <person name="Cuomo C."/>
            <person name="Desiro A."/>
            <person name="Gervers K.A."/>
            <person name="Hundley H."/>
            <person name="Kuo A."/>
            <person name="LaButti K."/>
            <person name="Lang B.F."/>
            <person name="Lipzen A."/>
            <person name="O'Donnell K."/>
            <person name="Pangilinan J."/>
            <person name="Reynolds N."/>
            <person name="Sandor L."/>
            <person name="Smith M.E."/>
            <person name="Tsang A."/>
            <person name="Grigoriev I.V."/>
            <person name="Stajich J.E."/>
            <person name="Spatafora J.W."/>
        </authorList>
    </citation>
    <scope>NUCLEOTIDE SEQUENCE</scope>
    <source>
        <strain evidence="9">RSA 2281</strain>
    </source>
</reference>
<sequence>MAETESVASAASDLRNAYYIDTSSNDGRSFTSPYTVQTLDQIPTPILKMLVVLGPLIRTCASIVQVITWSTPDPRQSILALLLWISLCLWTGPVLTFVLPSMILVKLARGWLNVRTLRTRRERLEKERQLQRLKQEKEDAENNDYYDDDDRRRRRQQQEEEEQLLISRKFQPEGHVSLDDTLRNLAVVNAYVDRVRRWIQWSRDELLDGSRPDVITSTLTMMLYAWPIWILLNWVLGTHGIIALVGSFLLVSPSPWFKVIVMAMRRNVLVTHAFAACWAYGVALVISMVSVAIPFRTPAAATGTPVTGSNSRFKSWITRLMKRARREKSKAMAVIKSENQVEEQNTTSNGLRTEMIFQFDIYENQRWWLGMDWTTNMMPSERAPWTDNQLAPVQSKESFELPASSETVQYRPIAGSGGVAIKQTTKKVWSWADGDWWVDMTGEIQGRVDRNGWEYGNNAWKQLTGHPAMQTFTRRRRWSRRARLLERRFEKPVHENDTNTSTPSTPTTIKEGLRKRN</sequence>
<dbReference type="GO" id="GO:0012505">
    <property type="term" value="C:endomembrane system"/>
    <property type="evidence" value="ECO:0007669"/>
    <property type="project" value="UniProtKB-SubCell"/>
</dbReference>
<organism evidence="9 10">
    <name type="scientific">Phascolomyces articulosus</name>
    <dbReference type="NCBI Taxonomy" id="60185"/>
    <lineage>
        <taxon>Eukaryota</taxon>
        <taxon>Fungi</taxon>
        <taxon>Fungi incertae sedis</taxon>
        <taxon>Mucoromycota</taxon>
        <taxon>Mucoromycotina</taxon>
        <taxon>Mucoromycetes</taxon>
        <taxon>Mucorales</taxon>
        <taxon>Lichtheimiaceae</taxon>
        <taxon>Phascolomyces</taxon>
    </lineage>
</organism>
<evidence type="ECO:0000256" key="1">
    <source>
        <dbReference type="ARBA" id="ARBA00004127"/>
    </source>
</evidence>
<keyword evidence="3 6" id="KW-1133">Transmembrane helix</keyword>
<comment type="caution">
    <text evidence="9">The sequence shown here is derived from an EMBL/GenBank/DDBJ whole genome shotgun (WGS) entry which is preliminary data.</text>
</comment>
<reference evidence="9" key="2">
    <citation type="submission" date="2023-02" db="EMBL/GenBank/DDBJ databases">
        <authorList>
            <consortium name="DOE Joint Genome Institute"/>
            <person name="Mondo S.J."/>
            <person name="Chang Y."/>
            <person name="Wang Y."/>
            <person name="Ahrendt S."/>
            <person name="Andreopoulos W."/>
            <person name="Barry K."/>
            <person name="Beard J."/>
            <person name="Benny G.L."/>
            <person name="Blankenship S."/>
            <person name="Bonito G."/>
            <person name="Cuomo C."/>
            <person name="Desiro A."/>
            <person name="Gervers K.A."/>
            <person name="Hundley H."/>
            <person name="Kuo A."/>
            <person name="LaButti K."/>
            <person name="Lang B.F."/>
            <person name="Lipzen A."/>
            <person name="O'Donnell K."/>
            <person name="Pangilinan J."/>
            <person name="Reynolds N."/>
            <person name="Sandor L."/>
            <person name="Smith M.W."/>
            <person name="Tsang A."/>
            <person name="Grigoriev I.V."/>
            <person name="Stajich J.E."/>
            <person name="Spatafora J.W."/>
        </authorList>
    </citation>
    <scope>NUCLEOTIDE SEQUENCE</scope>
    <source>
        <strain evidence="9">RSA 2281</strain>
    </source>
</reference>
<dbReference type="PANTHER" id="PTHR31679:SF2">
    <property type="entry name" value="PEROXISOMAL MEMBRANE PROTEIN PEX30-RELATED"/>
    <property type="match status" value="1"/>
</dbReference>
<dbReference type="SMART" id="SM00694">
    <property type="entry name" value="DysFC"/>
    <property type="match status" value="1"/>
</dbReference>
<dbReference type="Pfam" id="PF06398">
    <property type="entry name" value="Pex24p"/>
    <property type="match status" value="1"/>
</dbReference>
<feature type="transmembrane region" description="Helical" evidence="6">
    <location>
        <begin position="49"/>
        <end position="69"/>
    </location>
</feature>
<evidence type="ECO:0000256" key="5">
    <source>
        <dbReference type="SAM" id="MobiDB-lite"/>
    </source>
</evidence>
<feature type="transmembrane region" description="Helical" evidence="6">
    <location>
        <begin position="81"/>
        <end position="105"/>
    </location>
</feature>
<keyword evidence="4 6" id="KW-0472">Membrane</keyword>
<evidence type="ECO:0000313" key="9">
    <source>
        <dbReference type="EMBL" id="KAI9255640.1"/>
    </source>
</evidence>
<dbReference type="InterPro" id="IPR010482">
    <property type="entry name" value="TECPR1-like_DysF"/>
</dbReference>
<dbReference type="EMBL" id="JAIXMP010000022">
    <property type="protein sequence ID" value="KAI9255640.1"/>
    <property type="molecule type" value="Genomic_DNA"/>
</dbReference>
<dbReference type="AlphaFoldDB" id="A0AAD5K4V5"/>
<gene>
    <name evidence="9" type="ORF">BDA99DRAFT_517282</name>
</gene>